<organism evidence="3 4">
    <name type="scientific">Dentipellis fragilis</name>
    <dbReference type="NCBI Taxonomy" id="205917"/>
    <lineage>
        <taxon>Eukaryota</taxon>
        <taxon>Fungi</taxon>
        <taxon>Dikarya</taxon>
        <taxon>Basidiomycota</taxon>
        <taxon>Agaricomycotina</taxon>
        <taxon>Agaricomycetes</taxon>
        <taxon>Russulales</taxon>
        <taxon>Hericiaceae</taxon>
        <taxon>Dentipellis</taxon>
    </lineage>
</organism>
<proteinExistence type="predicted"/>
<accession>A0A4Y9XUZ7</accession>
<feature type="transmembrane region" description="Helical" evidence="2">
    <location>
        <begin position="177"/>
        <end position="197"/>
    </location>
</feature>
<feature type="compositionally biased region" description="Basic and acidic residues" evidence="1">
    <location>
        <begin position="459"/>
        <end position="489"/>
    </location>
</feature>
<reference evidence="3 4" key="1">
    <citation type="submission" date="2019-02" db="EMBL/GenBank/DDBJ databases">
        <title>Genome sequencing of the rare red list fungi Dentipellis fragilis.</title>
        <authorList>
            <person name="Buettner E."/>
            <person name="Kellner H."/>
        </authorList>
    </citation>
    <scope>NUCLEOTIDE SEQUENCE [LARGE SCALE GENOMIC DNA]</scope>
    <source>
        <strain evidence="3 4">DSM 105465</strain>
    </source>
</reference>
<keyword evidence="4" id="KW-1185">Reference proteome</keyword>
<feature type="region of interest" description="Disordered" evidence="1">
    <location>
        <begin position="1"/>
        <end position="29"/>
    </location>
</feature>
<protein>
    <submittedName>
        <fullName evidence="3">Uncharacterized protein</fullName>
    </submittedName>
</protein>
<dbReference type="AlphaFoldDB" id="A0A4Y9XUZ7"/>
<sequence>MVHILQKRTAHHPRALTPHHNPRGAHPRRDLRMHNLIPHQIRRAHGPQTRADPKHHGHARVARDEKVAVRHRDRPRDVLMQRRDIRNRHEDLVRARVERGRTLRGRPHAGRQTGHISYEDTFFHMCVIEIRPPTWAWFWVSQIAFDVFVVLLSLINAADRPRGLNVKLLTDLRRDGWLFYLALFSLRLMNLVLDFAGDVSLSSLLSCHLPSHSTLDTYTTNALQISFVVLGYCHVPLPLPLPLPAPSTCAYTSANCDTAHSFDWAMVTVVICRLLLRLEYMKLPGAQRHHSLQDVHEMYILTQKTRNSKRDTTPRSTIHHPPPAFLHLPPPDSPTPFLHPRIAHRLSTKNSSPPLSSLLPSPLLSMSTAINLDLPTITAAMAMAMAYSIRHATAHGPRVRDVRLGPWTAGHGTLERRSRIASHHGSEDHCAAACLAAKPSTGTSTRTCFKFTFMFRNEGGGDKGTSRSGKKEGRKEGRKGKEAQRTGVG</sequence>
<evidence type="ECO:0000256" key="2">
    <source>
        <dbReference type="SAM" id="Phobius"/>
    </source>
</evidence>
<evidence type="ECO:0000313" key="4">
    <source>
        <dbReference type="Proteomes" id="UP000298327"/>
    </source>
</evidence>
<keyword evidence="2" id="KW-0812">Transmembrane</keyword>
<evidence type="ECO:0000256" key="1">
    <source>
        <dbReference type="SAM" id="MobiDB-lite"/>
    </source>
</evidence>
<comment type="caution">
    <text evidence="3">The sequence shown here is derived from an EMBL/GenBank/DDBJ whole genome shotgun (WGS) entry which is preliminary data.</text>
</comment>
<name>A0A4Y9XUZ7_9AGAM</name>
<dbReference type="OrthoDB" id="3251775at2759"/>
<feature type="region of interest" description="Disordered" evidence="1">
    <location>
        <begin position="43"/>
        <end position="70"/>
    </location>
</feature>
<gene>
    <name evidence="3" type="ORF">EVG20_g10578</name>
</gene>
<evidence type="ECO:0000313" key="3">
    <source>
        <dbReference type="EMBL" id="TFY52369.1"/>
    </source>
</evidence>
<keyword evidence="2" id="KW-0472">Membrane</keyword>
<feature type="compositionally biased region" description="Basic residues" evidence="1">
    <location>
        <begin position="1"/>
        <end position="14"/>
    </location>
</feature>
<dbReference type="EMBL" id="SEOQ01001319">
    <property type="protein sequence ID" value="TFY52369.1"/>
    <property type="molecule type" value="Genomic_DNA"/>
</dbReference>
<feature type="region of interest" description="Disordered" evidence="1">
    <location>
        <begin position="458"/>
        <end position="489"/>
    </location>
</feature>
<feature type="transmembrane region" description="Helical" evidence="2">
    <location>
        <begin position="135"/>
        <end position="156"/>
    </location>
</feature>
<dbReference type="Proteomes" id="UP000298327">
    <property type="component" value="Unassembled WGS sequence"/>
</dbReference>
<keyword evidence="2" id="KW-1133">Transmembrane helix</keyword>
<feature type="compositionally biased region" description="Basic and acidic residues" evidence="1">
    <location>
        <begin position="61"/>
        <end position="70"/>
    </location>
</feature>